<feature type="compositionally biased region" description="Gly residues" evidence="1">
    <location>
        <begin position="139"/>
        <end position="153"/>
    </location>
</feature>
<dbReference type="EMBL" id="SRLO01001400">
    <property type="protein sequence ID" value="TNN38143.1"/>
    <property type="molecule type" value="Genomic_DNA"/>
</dbReference>
<feature type="compositionally biased region" description="Low complexity" evidence="1">
    <location>
        <begin position="169"/>
        <end position="186"/>
    </location>
</feature>
<keyword evidence="3" id="KW-1185">Reference proteome</keyword>
<evidence type="ECO:0000313" key="3">
    <source>
        <dbReference type="Proteomes" id="UP000314294"/>
    </source>
</evidence>
<feature type="compositionally biased region" description="Basic and acidic residues" evidence="1">
    <location>
        <begin position="48"/>
        <end position="57"/>
    </location>
</feature>
<accession>A0A4Z2FBJ9</accession>
<sequence length="198" mass="20805">MMRRLVTVNVVELKERIPDVPRDQQGWVEGSRRRVQGRGSPGGGNGEIGDRAQERKSRGYRGLGMGGPWDWDQAMSHGELKPDGTGHREPGLEGKAREHGTLGRNGENRGWAGRRRNTGDWNRRLNTRVRNQQRNTGNGTPGTGAGDGTTGTGRDGDRTRGTGTGGGSEATEGTAGTCGTEAAAGTVVGCNGGKTNGG</sequence>
<dbReference type="AlphaFoldDB" id="A0A4Z2FBJ9"/>
<proteinExistence type="predicted"/>
<name>A0A4Z2FBJ9_9TELE</name>
<dbReference type="Proteomes" id="UP000314294">
    <property type="component" value="Unassembled WGS sequence"/>
</dbReference>
<evidence type="ECO:0000256" key="1">
    <source>
        <dbReference type="SAM" id="MobiDB-lite"/>
    </source>
</evidence>
<comment type="caution">
    <text evidence="2">The sequence shown here is derived from an EMBL/GenBank/DDBJ whole genome shotgun (WGS) entry which is preliminary data.</text>
</comment>
<protein>
    <submittedName>
        <fullName evidence="2">Uncharacterized protein</fullName>
    </submittedName>
</protein>
<feature type="region of interest" description="Disordered" evidence="1">
    <location>
        <begin position="24"/>
        <end position="198"/>
    </location>
</feature>
<organism evidence="2 3">
    <name type="scientific">Liparis tanakae</name>
    <name type="common">Tanaka's snailfish</name>
    <dbReference type="NCBI Taxonomy" id="230148"/>
    <lineage>
        <taxon>Eukaryota</taxon>
        <taxon>Metazoa</taxon>
        <taxon>Chordata</taxon>
        <taxon>Craniata</taxon>
        <taxon>Vertebrata</taxon>
        <taxon>Euteleostomi</taxon>
        <taxon>Actinopterygii</taxon>
        <taxon>Neopterygii</taxon>
        <taxon>Teleostei</taxon>
        <taxon>Neoteleostei</taxon>
        <taxon>Acanthomorphata</taxon>
        <taxon>Eupercaria</taxon>
        <taxon>Perciformes</taxon>
        <taxon>Cottioidei</taxon>
        <taxon>Cottales</taxon>
        <taxon>Liparidae</taxon>
        <taxon>Liparis</taxon>
    </lineage>
</organism>
<feature type="compositionally biased region" description="Basic and acidic residues" evidence="1">
    <location>
        <begin position="78"/>
        <end position="101"/>
    </location>
</feature>
<gene>
    <name evidence="2" type="ORF">EYF80_051681</name>
</gene>
<evidence type="ECO:0000313" key="2">
    <source>
        <dbReference type="EMBL" id="TNN38143.1"/>
    </source>
</evidence>
<reference evidence="2 3" key="1">
    <citation type="submission" date="2019-03" db="EMBL/GenBank/DDBJ databases">
        <title>First draft genome of Liparis tanakae, snailfish: a comprehensive survey of snailfish specific genes.</title>
        <authorList>
            <person name="Kim W."/>
            <person name="Song I."/>
            <person name="Jeong J.-H."/>
            <person name="Kim D."/>
            <person name="Kim S."/>
            <person name="Ryu S."/>
            <person name="Song J.Y."/>
            <person name="Lee S.K."/>
        </authorList>
    </citation>
    <scope>NUCLEOTIDE SEQUENCE [LARGE SCALE GENOMIC DNA]</scope>
    <source>
        <tissue evidence="2">Muscle</tissue>
    </source>
</reference>